<name>A0A382KQH8_9ZZZZ</name>
<dbReference type="EMBL" id="UINC01081256">
    <property type="protein sequence ID" value="SVC24921.1"/>
    <property type="molecule type" value="Genomic_DNA"/>
</dbReference>
<accession>A0A382KQH8</accession>
<organism evidence="1">
    <name type="scientific">marine metagenome</name>
    <dbReference type="NCBI Taxonomy" id="408172"/>
    <lineage>
        <taxon>unclassified sequences</taxon>
        <taxon>metagenomes</taxon>
        <taxon>ecological metagenomes</taxon>
    </lineage>
</organism>
<reference evidence="1" key="1">
    <citation type="submission" date="2018-05" db="EMBL/GenBank/DDBJ databases">
        <authorList>
            <person name="Lanie J.A."/>
            <person name="Ng W.-L."/>
            <person name="Kazmierczak K.M."/>
            <person name="Andrzejewski T.M."/>
            <person name="Davidsen T.M."/>
            <person name="Wayne K.J."/>
            <person name="Tettelin H."/>
            <person name="Glass J.I."/>
            <person name="Rusch D."/>
            <person name="Podicherti R."/>
            <person name="Tsui H.-C.T."/>
            <person name="Winkler M.E."/>
        </authorList>
    </citation>
    <scope>NUCLEOTIDE SEQUENCE</scope>
</reference>
<gene>
    <name evidence="1" type="ORF">METZ01_LOCUS277775</name>
</gene>
<protein>
    <submittedName>
        <fullName evidence="1">Uncharacterized protein</fullName>
    </submittedName>
</protein>
<feature type="non-terminal residue" evidence="1">
    <location>
        <position position="170"/>
    </location>
</feature>
<dbReference type="AlphaFoldDB" id="A0A382KQH8"/>
<sequence length="170" mass="18711">MPTIKFDVLTFGKALGNLFLFPFIKIGWVLRKIMYGIVATPGTIARSPVQLYYKTKIWRDWVLGKIDYLEAESAKWKRTFQIVKSPYSLLLKMGFSPQYAIGLIAVGTTATTGVVANEAMKPPSFAAGDPGVYNAPLDSPIFSDKEFNTLRLDLGTTPIGLVEISDITVG</sequence>
<evidence type="ECO:0000313" key="1">
    <source>
        <dbReference type="EMBL" id="SVC24921.1"/>
    </source>
</evidence>
<proteinExistence type="predicted"/>